<proteinExistence type="predicted"/>
<reference evidence="1" key="1">
    <citation type="submission" date="2016-08" db="EMBL/GenBank/DDBJ databases">
        <authorList>
            <person name="Ngugi D.K."/>
            <person name="Miyake S."/>
            <person name="Stingl U."/>
        </authorList>
    </citation>
    <scope>NUCLEOTIDE SEQUENCE</scope>
    <source>
        <strain evidence="1">SCG-B11WGA-EpuloA1</strain>
    </source>
</reference>
<sequence length="249" mass="28726">MKKTIYLKERQSRRKQQKRRKIIMAIVGVIGILIFTMIMMWPNYYEVIINDKSVGAIKNKEYVDDSLNVVKAQLEAQYKTSVKLENENSIGVKKTLFPFNGIINTEYLISYMRNNINFLLEFYEIRVDGKKIGVIQSTEYKDILLKELNARFYNNGATNFKNNIELIPVFVKKEDLMSLESLIEIATKTSKVPSEYIVEPSDTLGGIANKLKITLQDLLRYNPTLNPESTIAVGDRLKVEIDVPFIELQ</sequence>
<gene>
    <name evidence="1" type="ORF">AN396_12835</name>
</gene>
<name>A0ACC8X7D1_9FIRM</name>
<dbReference type="Proteomes" id="UP000188605">
    <property type="component" value="Unassembled WGS sequence"/>
</dbReference>
<dbReference type="EMBL" id="LJDB01000109">
    <property type="protein sequence ID" value="ONI37545.1"/>
    <property type="molecule type" value="Genomic_DNA"/>
</dbReference>
<protein>
    <submittedName>
        <fullName evidence="1">Uncharacterized protein</fullName>
    </submittedName>
</protein>
<keyword evidence="2" id="KW-1185">Reference proteome</keyword>
<organism evidence="1 2">
    <name type="scientific">Candidatus Epulonipiscium fishelsonii</name>
    <dbReference type="NCBI Taxonomy" id="77094"/>
    <lineage>
        <taxon>Bacteria</taxon>
        <taxon>Bacillati</taxon>
        <taxon>Bacillota</taxon>
        <taxon>Clostridia</taxon>
        <taxon>Lachnospirales</taxon>
        <taxon>Lachnospiraceae</taxon>
        <taxon>Candidatus Epulonipiscium</taxon>
    </lineage>
</organism>
<evidence type="ECO:0000313" key="1">
    <source>
        <dbReference type="EMBL" id="ONI37545.1"/>
    </source>
</evidence>
<accession>A0ACC8X7D1</accession>
<comment type="caution">
    <text evidence="1">The sequence shown here is derived from an EMBL/GenBank/DDBJ whole genome shotgun (WGS) entry which is preliminary data.</text>
</comment>
<evidence type="ECO:0000313" key="2">
    <source>
        <dbReference type="Proteomes" id="UP000188605"/>
    </source>
</evidence>